<evidence type="ECO:0000313" key="3">
    <source>
        <dbReference type="Proteomes" id="UP000597444"/>
    </source>
</evidence>
<dbReference type="Proteomes" id="UP000597444">
    <property type="component" value="Unassembled WGS sequence"/>
</dbReference>
<keyword evidence="3" id="KW-1185">Reference proteome</keyword>
<reference evidence="2" key="1">
    <citation type="submission" date="2020-10" db="EMBL/GenBank/DDBJ databases">
        <title>Taxonomic study of unclassified bacteria belonging to the class Ktedonobacteria.</title>
        <authorList>
            <person name="Yabe S."/>
            <person name="Wang C.M."/>
            <person name="Zheng Y."/>
            <person name="Sakai Y."/>
            <person name="Cavaletti L."/>
            <person name="Monciardini P."/>
            <person name="Donadio S."/>
        </authorList>
    </citation>
    <scope>NUCLEOTIDE SEQUENCE</scope>
    <source>
        <strain evidence="2">ID150040</strain>
    </source>
</reference>
<feature type="region of interest" description="Disordered" evidence="1">
    <location>
        <begin position="1"/>
        <end position="33"/>
    </location>
</feature>
<organism evidence="2 3">
    <name type="scientific">Reticulibacter mediterranei</name>
    <dbReference type="NCBI Taxonomy" id="2778369"/>
    <lineage>
        <taxon>Bacteria</taxon>
        <taxon>Bacillati</taxon>
        <taxon>Chloroflexota</taxon>
        <taxon>Ktedonobacteria</taxon>
        <taxon>Ktedonobacterales</taxon>
        <taxon>Reticulibacteraceae</taxon>
        <taxon>Reticulibacter</taxon>
    </lineage>
</organism>
<gene>
    <name evidence="2" type="ORF">KSF_085530</name>
</gene>
<dbReference type="EMBL" id="BNJK01000002">
    <property type="protein sequence ID" value="GHO98505.1"/>
    <property type="molecule type" value="Genomic_DNA"/>
</dbReference>
<accession>A0A8J3IX93</accession>
<feature type="compositionally biased region" description="Polar residues" evidence="1">
    <location>
        <begin position="1"/>
        <end position="16"/>
    </location>
</feature>
<protein>
    <submittedName>
        <fullName evidence="2">Uncharacterized protein</fullName>
    </submittedName>
</protein>
<sequence length="100" mass="11426">MRSSGRATKSNAGSLNNRKEDEEQGIGGKPPRIDEPVTCTPLLFFIHCHVKGIYSTINTSARNYSSPPFLRVIYQSRRQYDVKLKSILLVLIENWNFLNK</sequence>
<evidence type="ECO:0000313" key="2">
    <source>
        <dbReference type="EMBL" id="GHO98505.1"/>
    </source>
</evidence>
<name>A0A8J3IX93_9CHLR</name>
<comment type="caution">
    <text evidence="2">The sequence shown here is derived from an EMBL/GenBank/DDBJ whole genome shotgun (WGS) entry which is preliminary data.</text>
</comment>
<proteinExistence type="predicted"/>
<dbReference type="AlphaFoldDB" id="A0A8J3IX93"/>
<evidence type="ECO:0000256" key="1">
    <source>
        <dbReference type="SAM" id="MobiDB-lite"/>
    </source>
</evidence>